<dbReference type="InterPro" id="IPR014044">
    <property type="entry name" value="CAP_dom"/>
</dbReference>
<comment type="subcellular location">
    <subcellularLocation>
        <location evidence="1">Secreted</location>
    </subcellularLocation>
</comment>
<reference evidence="9" key="1">
    <citation type="journal article" date="2023" name="Science">
        <title>Genome structures resolve the early diversification of teleost fishes.</title>
        <authorList>
            <person name="Parey E."/>
            <person name="Louis A."/>
            <person name="Montfort J."/>
            <person name="Bouchez O."/>
            <person name="Roques C."/>
            <person name="Iampietro C."/>
            <person name="Lluch J."/>
            <person name="Castinel A."/>
            <person name="Donnadieu C."/>
            <person name="Desvignes T."/>
            <person name="Floi Bucao C."/>
            <person name="Jouanno E."/>
            <person name="Wen M."/>
            <person name="Mejri S."/>
            <person name="Dirks R."/>
            <person name="Jansen H."/>
            <person name="Henkel C."/>
            <person name="Chen W.J."/>
            <person name="Zahm M."/>
            <person name="Cabau C."/>
            <person name="Klopp C."/>
            <person name="Thompson A.W."/>
            <person name="Robinson-Rechavi M."/>
            <person name="Braasch I."/>
            <person name="Lecointre G."/>
            <person name="Bobe J."/>
            <person name="Postlethwait J.H."/>
            <person name="Berthelot C."/>
            <person name="Roest Crollius H."/>
            <person name="Guiguen Y."/>
        </authorList>
    </citation>
    <scope>NUCLEOTIDE SEQUENCE</scope>
    <source>
        <strain evidence="9">NC1722</strain>
    </source>
</reference>
<dbReference type="SUPFAM" id="SSF55797">
    <property type="entry name" value="PR-1-like"/>
    <property type="match status" value="1"/>
</dbReference>
<evidence type="ECO:0000256" key="3">
    <source>
        <dbReference type="ARBA" id="ARBA00022525"/>
    </source>
</evidence>
<sequence>MCDAHAQLLFATLLWMMPDTAVSTLLYNETDVQHRSNSASETDIEYGSLSSVNFPRSRRKRYISTSDQSALLDYHNHARSQVFPPAANMEYMLWDERLAKEAESWASRCIWDHGPPHTMRYMGQNLSINSGRYRSVIDLVRSWQEEKNYFSYPNKCSGPVCTHYTQMIWATSNKMGCAINRCSNMNVYGSAWKQAVLLVCNYSIKGNWVGEAPYKAGRPCSACPSSYGGSCTKNLCSFSSRSNKINWS</sequence>
<dbReference type="InterPro" id="IPR001283">
    <property type="entry name" value="CRISP-related"/>
</dbReference>
<keyword evidence="6" id="KW-0325">Glycoprotein</keyword>
<dbReference type="SMART" id="SM00198">
    <property type="entry name" value="SCP"/>
    <property type="match status" value="1"/>
</dbReference>
<proteinExistence type="inferred from homology"/>
<evidence type="ECO:0000256" key="1">
    <source>
        <dbReference type="ARBA" id="ARBA00004613"/>
    </source>
</evidence>
<evidence type="ECO:0000313" key="10">
    <source>
        <dbReference type="Proteomes" id="UP001221898"/>
    </source>
</evidence>
<protein>
    <recommendedName>
        <fullName evidence="8">SCP domain-containing protein</fullName>
    </recommendedName>
</protein>
<dbReference type="EMBL" id="JAINUG010000172">
    <property type="protein sequence ID" value="KAJ8390203.1"/>
    <property type="molecule type" value="Genomic_DNA"/>
</dbReference>
<feature type="chain" id="PRO_5042081571" description="SCP domain-containing protein" evidence="7">
    <location>
        <begin position="24"/>
        <end position="248"/>
    </location>
</feature>
<dbReference type="Pfam" id="PF00188">
    <property type="entry name" value="CAP"/>
    <property type="match status" value="1"/>
</dbReference>
<feature type="signal peptide" evidence="7">
    <location>
        <begin position="1"/>
        <end position="23"/>
    </location>
</feature>
<organism evidence="9 10">
    <name type="scientific">Aldrovandia affinis</name>
    <dbReference type="NCBI Taxonomy" id="143900"/>
    <lineage>
        <taxon>Eukaryota</taxon>
        <taxon>Metazoa</taxon>
        <taxon>Chordata</taxon>
        <taxon>Craniata</taxon>
        <taxon>Vertebrata</taxon>
        <taxon>Euteleostomi</taxon>
        <taxon>Actinopterygii</taxon>
        <taxon>Neopterygii</taxon>
        <taxon>Teleostei</taxon>
        <taxon>Notacanthiformes</taxon>
        <taxon>Halosauridae</taxon>
        <taxon>Aldrovandia</taxon>
    </lineage>
</organism>
<evidence type="ECO:0000313" key="9">
    <source>
        <dbReference type="EMBL" id="KAJ8390203.1"/>
    </source>
</evidence>
<name>A0AAD7RTS4_9TELE</name>
<keyword evidence="10" id="KW-1185">Reference proteome</keyword>
<gene>
    <name evidence="9" type="ORF">AAFF_G00109420</name>
</gene>
<dbReference type="GO" id="GO:0005576">
    <property type="term" value="C:extracellular region"/>
    <property type="evidence" value="ECO:0007669"/>
    <property type="project" value="UniProtKB-SubCell"/>
</dbReference>
<evidence type="ECO:0000259" key="8">
    <source>
        <dbReference type="SMART" id="SM00198"/>
    </source>
</evidence>
<keyword evidence="4" id="KW-0646">Protease inhibitor</keyword>
<dbReference type="PANTHER" id="PTHR10334">
    <property type="entry name" value="CYSTEINE-RICH SECRETORY PROTEIN-RELATED"/>
    <property type="match status" value="1"/>
</dbReference>
<dbReference type="Proteomes" id="UP001221898">
    <property type="component" value="Unassembled WGS sequence"/>
</dbReference>
<evidence type="ECO:0000256" key="5">
    <source>
        <dbReference type="ARBA" id="ARBA00022729"/>
    </source>
</evidence>
<dbReference type="GO" id="GO:0030414">
    <property type="term" value="F:peptidase inhibitor activity"/>
    <property type="evidence" value="ECO:0007669"/>
    <property type="project" value="UniProtKB-KW"/>
</dbReference>
<keyword evidence="5 7" id="KW-0732">Signal</keyword>
<dbReference type="InterPro" id="IPR035940">
    <property type="entry name" value="CAP_sf"/>
</dbReference>
<evidence type="ECO:0000256" key="2">
    <source>
        <dbReference type="ARBA" id="ARBA00009923"/>
    </source>
</evidence>
<keyword evidence="3" id="KW-0964">Secreted</keyword>
<evidence type="ECO:0000256" key="6">
    <source>
        <dbReference type="ARBA" id="ARBA00023180"/>
    </source>
</evidence>
<feature type="domain" description="SCP" evidence="8">
    <location>
        <begin position="66"/>
        <end position="210"/>
    </location>
</feature>
<dbReference type="AlphaFoldDB" id="A0AAD7RTS4"/>
<evidence type="ECO:0000256" key="7">
    <source>
        <dbReference type="SAM" id="SignalP"/>
    </source>
</evidence>
<dbReference type="PRINTS" id="PR00837">
    <property type="entry name" value="V5TPXLIKE"/>
</dbReference>
<comment type="caution">
    <text evidence="9">The sequence shown here is derived from an EMBL/GenBank/DDBJ whole genome shotgun (WGS) entry which is preliminary data.</text>
</comment>
<dbReference type="FunFam" id="3.40.33.10:FF:000003">
    <property type="entry name" value="Peptidase inhibitor 15"/>
    <property type="match status" value="1"/>
</dbReference>
<comment type="similarity">
    <text evidence="2">Belongs to the CRISP family.</text>
</comment>
<accession>A0AAD7RTS4</accession>
<dbReference type="Gene3D" id="3.40.33.10">
    <property type="entry name" value="CAP"/>
    <property type="match status" value="1"/>
</dbReference>
<evidence type="ECO:0000256" key="4">
    <source>
        <dbReference type="ARBA" id="ARBA00022690"/>
    </source>
</evidence>